<evidence type="ECO:0000256" key="10">
    <source>
        <dbReference type="PROSITE-ProRule" id="PRU10141"/>
    </source>
</evidence>
<evidence type="ECO:0000256" key="2">
    <source>
        <dbReference type="ARBA" id="ARBA00012513"/>
    </source>
</evidence>
<dbReference type="EMBL" id="JBHSHJ010000012">
    <property type="protein sequence ID" value="MFC4789943.1"/>
    <property type="molecule type" value="Genomic_DNA"/>
</dbReference>
<dbReference type="PROSITE" id="PS00107">
    <property type="entry name" value="PROTEIN_KINASE_ATP"/>
    <property type="match status" value="1"/>
</dbReference>
<feature type="transmembrane region" description="Helical" evidence="12">
    <location>
        <begin position="434"/>
        <end position="455"/>
    </location>
</feature>
<dbReference type="PANTHER" id="PTHR43671:SF98">
    <property type="entry name" value="SERINE_THREONINE-PROTEIN KINASE NEK11"/>
    <property type="match status" value="1"/>
</dbReference>
<feature type="region of interest" description="Disordered" evidence="11">
    <location>
        <begin position="350"/>
        <end position="370"/>
    </location>
</feature>
<evidence type="ECO:0000256" key="6">
    <source>
        <dbReference type="ARBA" id="ARBA00022777"/>
    </source>
</evidence>
<evidence type="ECO:0000256" key="7">
    <source>
        <dbReference type="ARBA" id="ARBA00022840"/>
    </source>
</evidence>
<evidence type="ECO:0000256" key="8">
    <source>
        <dbReference type="ARBA" id="ARBA00047899"/>
    </source>
</evidence>
<comment type="similarity">
    <text evidence="1">Belongs to the protein kinase superfamily. NEK Ser/Thr protein kinase family. NIMA subfamily.</text>
</comment>
<dbReference type="RefSeq" id="WP_382433817.1">
    <property type="nucleotide sequence ID" value="NZ_JBHSHJ010000012.1"/>
</dbReference>
<dbReference type="InterPro" id="IPR011009">
    <property type="entry name" value="Kinase-like_dom_sf"/>
</dbReference>
<dbReference type="Proteomes" id="UP001596001">
    <property type="component" value="Unassembled WGS sequence"/>
</dbReference>
<evidence type="ECO:0000256" key="3">
    <source>
        <dbReference type="ARBA" id="ARBA00022527"/>
    </source>
</evidence>
<dbReference type="Pfam" id="PF00069">
    <property type="entry name" value="Pkinase"/>
    <property type="match status" value="1"/>
</dbReference>
<evidence type="ECO:0000256" key="5">
    <source>
        <dbReference type="ARBA" id="ARBA00022741"/>
    </source>
</evidence>
<evidence type="ECO:0000256" key="12">
    <source>
        <dbReference type="SAM" id="Phobius"/>
    </source>
</evidence>
<feature type="region of interest" description="Disordered" evidence="11">
    <location>
        <begin position="472"/>
        <end position="570"/>
    </location>
</feature>
<keyword evidence="12" id="KW-0472">Membrane</keyword>
<feature type="compositionally biased region" description="Low complexity" evidence="11">
    <location>
        <begin position="419"/>
        <end position="429"/>
    </location>
</feature>
<feature type="compositionally biased region" description="Low complexity" evidence="11">
    <location>
        <begin position="530"/>
        <end position="559"/>
    </location>
</feature>
<evidence type="ECO:0000313" key="14">
    <source>
        <dbReference type="EMBL" id="MFC4789943.1"/>
    </source>
</evidence>
<dbReference type="PANTHER" id="PTHR43671">
    <property type="entry name" value="SERINE/THREONINE-PROTEIN KINASE NEK"/>
    <property type="match status" value="1"/>
</dbReference>
<keyword evidence="3 14" id="KW-0723">Serine/threonine-protein kinase</keyword>
<evidence type="ECO:0000256" key="11">
    <source>
        <dbReference type="SAM" id="MobiDB-lite"/>
    </source>
</evidence>
<sequence length="613" mass="65512">MSEPSPSTPVSAIYHADALPPGTRLGEFEILALLGVGGFGMVYQAFDHSLHRSVAIKEYMPAALAGRAQDLSVAVRALADVPAFEAGLRSFMGEARMLAQFDHPSLVKVFRFWEAHHTAYMVMPLYSGMTFKQARLQMRAPPSEAWLRQVLWSVLGALRTLHEGHTLHRDISPDNIFLQDAGPPVLLDLGAARHAINDRERKHTAVLKVNYAPIEQYASGDADLPQGPWSDLYSLAAVVYGCLCNDMPEPSTLRAIRDRMVPFARVARTVGQQFGQVYSPAFVNGITQALALRPQDRPQSIDALLQLLEMTTAPAPLGAFDFRAALGDIWVEPTDQPNAGPIPTVDLSSPKAVSAGPIPAPATSSHSRPMADAGDTILLEDVQDTLLMHGPDTLIQEMPPEPIGLESSWPERASRRPHTTSTPAAAPTKAGRRWVIWAAVAAVAVAVTAGIGAYASRSPAKATAPVEDIITEKADPVPTPAPTTTPAPPPEPAVPTAEVLPEGPAPAFVEKTDPRALSQNAPPKPPPNRKPTSTATATATTTPAPAPTAPAAEAPVTHAPSPPKPAPALCEDSGVLTRSMCLRRECRQPAFVNLPACVEFRKQMEPLEVRSSN</sequence>
<dbReference type="Gene3D" id="1.10.510.10">
    <property type="entry name" value="Transferase(Phosphotransferase) domain 1"/>
    <property type="match status" value="1"/>
</dbReference>
<dbReference type="Gene3D" id="3.30.200.20">
    <property type="entry name" value="Phosphorylase Kinase, domain 1"/>
    <property type="match status" value="1"/>
</dbReference>
<dbReference type="GO" id="GO:0004674">
    <property type="term" value="F:protein serine/threonine kinase activity"/>
    <property type="evidence" value="ECO:0007669"/>
    <property type="project" value="UniProtKB-KW"/>
</dbReference>
<feature type="domain" description="Protein kinase" evidence="13">
    <location>
        <begin position="28"/>
        <end position="308"/>
    </location>
</feature>
<organism evidence="14 15">
    <name type="scientific">Giesbergeria sinuosa</name>
    <dbReference type="NCBI Taxonomy" id="80883"/>
    <lineage>
        <taxon>Bacteria</taxon>
        <taxon>Pseudomonadati</taxon>
        <taxon>Pseudomonadota</taxon>
        <taxon>Betaproteobacteria</taxon>
        <taxon>Burkholderiales</taxon>
        <taxon>Comamonadaceae</taxon>
        <taxon>Giesbergeria</taxon>
    </lineage>
</organism>
<keyword evidence="12" id="KW-1133">Transmembrane helix</keyword>
<keyword evidence="4" id="KW-0808">Transferase</keyword>
<dbReference type="EC" id="2.7.11.1" evidence="2"/>
<dbReference type="InterPro" id="IPR050660">
    <property type="entry name" value="NEK_Ser/Thr_kinase"/>
</dbReference>
<reference evidence="15" key="1">
    <citation type="journal article" date="2019" name="Int. J. Syst. Evol. Microbiol.">
        <title>The Global Catalogue of Microorganisms (GCM) 10K type strain sequencing project: providing services to taxonomists for standard genome sequencing and annotation.</title>
        <authorList>
            <consortium name="The Broad Institute Genomics Platform"/>
            <consortium name="The Broad Institute Genome Sequencing Center for Infectious Disease"/>
            <person name="Wu L."/>
            <person name="Ma J."/>
        </authorList>
    </citation>
    <scope>NUCLEOTIDE SEQUENCE [LARGE SCALE GENOMIC DNA]</scope>
    <source>
        <strain evidence="15">CCUG 49452</strain>
    </source>
</reference>
<dbReference type="InterPro" id="IPR017441">
    <property type="entry name" value="Protein_kinase_ATP_BS"/>
</dbReference>
<dbReference type="InterPro" id="IPR000719">
    <property type="entry name" value="Prot_kinase_dom"/>
</dbReference>
<keyword evidence="6 14" id="KW-0418">Kinase</keyword>
<evidence type="ECO:0000256" key="4">
    <source>
        <dbReference type="ARBA" id="ARBA00022679"/>
    </source>
</evidence>
<protein>
    <recommendedName>
        <fullName evidence="2">non-specific serine/threonine protein kinase</fullName>
        <ecNumber evidence="2">2.7.11.1</ecNumber>
    </recommendedName>
</protein>
<feature type="compositionally biased region" description="Pro residues" evidence="11">
    <location>
        <begin position="477"/>
        <end position="493"/>
    </location>
</feature>
<proteinExistence type="inferred from homology"/>
<keyword evidence="7 10" id="KW-0067">ATP-binding</keyword>
<accession>A0ABV9QGP5</accession>
<dbReference type="SUPFAM" id="SSF56112">
    <property type="entry name" value="Protein kinase-like (PK-like)"/>
    <property type="match status" value="1"/>
</dbReference>
<dbReference type="PROSITE" id="PS50011">
    <property type="entry name" value="PROTEIN_KINASE_DOM"/>
    <property type="match status" value="1"/>
</dbReference>
<evidence type="ECO:0000313" key="15">
    <source>
        <dbReference type="Proteomes" id="UP001596001"/>
    </source>
</evidence>
<evidence type="ECO:0000256" key="1">
    <source>
        <dbReference type="ARBA" id="ARBA00010886"/>
    </source>
</evidence>
<keyword evidence="12" id="KW-0812">Transmembrane</keyword>
<feature type="region of interest" description="Disordered" evidence="11">
    <location>
        <begin position="392"/>
        <end position="429"/>
    </location>
</feature>
<comment type="catalytic activity">
    <reaction evidence="9">
        <text>L-seryl-[protein] + ATP = O-phospho-L-seryl-[protein] + ADP + H(+)</text>
        <dbReference type="Rhea" id="RHEA:17989"/>
        <dbReference type="Rhea" id="RHEA-COMP:9863"/>
        <dbReference type="Rhea" id="RHEA-COMP:11604"/>
        <dbReference type="ChEBI" id="CHEBI:15378"/>
        <dbReference type="ChEBI" id="CHEBI:29999"/>
        <dbReference type="ChEBI" id="CHEBI:30616"/>
        <dbReference type="ChEBI" id="CHEBI:83421"/>
        <dbReference type="ChEBI" id="CHEBI:456216"/>
        <dbReference type="EC" id="2.7.11.1"/>
    </reaction>
</comment>
<feature type="binding site" evidence="10">
    <location>
        <position position="57"/>
    </location>
    <ligand>
        <name>ATP</name>
        <dbReference type="ChEBI" id="CHEBI:30616"/>
    </ligand>
</feature>
<evidence type="ECO:0000259" key="13">
    <source>
        <dbReference type="PROSITE" id="PS50011"/>
    </source>
</evidence>
<keyword evidence="15" id="KW-1185">Reference proteome</keyword>
<name>A0ABV9QGP5_9BURK</name>
<keyword evidence="5 10" id="KW-0547">Nucleotide-binding</keyword>
<comment type="catalytic activity">
    <reaction evidence="8">
        <text>L-threonyl-[protein] + ATP = O-phospho-L-threonyl-[protein] + ADP + H(+)</text>
        <dbReference type="Rhea" id="RHEA:46608"/>
        <dbReference type="Rhea" id="RHEA-COMP:11060"/>
        <dbReference type="Rhea" id="RHEA-COMP:11605"/>
        <dbReference type="ChEBI" id="CHEBI:15378"/>
        <dbReference type="ChEBI" id="CHEBI:30013"/>
        <dbReference type="ChEBI" id="CHEBI:30616"/>
        <dbReference type="ChEBI" id="CHEBI:61977"/>
        <dbReference type="ChEBI" id="CHEBI:456216"/>
        <dbReference type="EC" id="2.7.11.1"/>
    </reaction>
</comment>
<comment type="caution">
    <text evidence="14">The sequence shown here is derived from an EMBL/GenBank/DDBJ whole genome shotgun (WGS) entry which is preliminary data.</text>
</comment>
<gene>
    <name evidence="14" type="ORF">ACFO6X_13230</name>
</gene>
<dbReference type="CDD" id="cd14014">
    <property type="entry name" value="STKc_PknB_like"/>
    <property type="match status" value="1"/>
</dbReference>
<evidence type="ECO:0000256" key="9">
    <source>
        <dbReference type="ARBA" id="ARBA00048679"/>
    </source>
</evidence>